<protein>
    <submittedName>
        <fullName evidence="1">Uncharacterized protein</fullName>
    </submittedName>
</protein>
<reference evidence="1 2" key="1">
    <citation type="submission" date="2020-08" db="EMBL/GenBank/DDBJ databases">
        <title>Functional genomics of gut bacteria from endangered species of beetles.</title>
        <authorList>
            <person name="Carlos-Shanley C."/>
        </authorList>
    </citation>
    <scope>NUCLEOTIDE SEQUENCE [LARGE SCALE GENOMIC DNA]</scope>
    <source>
        <strain evidence="1 2">S00070</strain>
    </source>
</reference>
<dbReference type="EMBL" id="JACHKT010000027">
    <property type="protein sequence ID" value="MBB6004683.1"/>
    <property type="molecule type" value="Genomic_DNA"/>
</dbReference>
<accession>A0A841EUE1</accession>
<evidence type="ECO:0000313" key="2">
    <source>
        <dbReference type="Proteomes" id="UP000524404"/>
    </source>
</evidence>
<dbReference type="RefSeq" id="WP_184135836.1">
    <property type="nucleotide sequence ID" value="NZ_JACHKT010000027.1"/>
</dbReference>
<dbReference type="AlphaFoldDB" id="A0A841EUE1"/>
<gene>
    <name evidence="1" type="ORF">HNP25_003349</name>
</gene>
<comment type="caution">
    <text evidence="1">The sequence shown here is derived from an EMBL/GenBank/DDBJ whole genome shotgun (WGS) entry which is preliminary data.</text>
</comment>
<evidence type="ECO:0000313" key="1">
    <source>
        <dbReference type="EMBL" id="MBB6004683.1"/>
    </source>
</evidence>
<sequence length="125" mass="13954">MKKISIILLLAIIPTLVKSQILLKAQPDSSASSLLSPMMKDYLLSYQQKNNIKKFPQKPIGLSEIKKSVENIDNLIIVKPDLAQMSKMPVVQPPTDTYHHLVIISPKEPNRITPDNNSALLKKGN</sequence>
<name>A0A841EUE1_9BACT</name>
<proteinExistence type="predicted"/>
<dbReference type="Proteomes" id="UP000524404">
    <property type="component" value="Unassembled WGS sequence"/>
</dbReference>
<keyword evidence="2" id="KW-1185">Reference proteome</keyword>
<organism evidence="1 2">
    <name type="scientific">Arcicella rosea</name>
    <dbReference type="NCBI Taxonomy" id="502909"/>
    <lineage>
        <taxon>Bacteria</taxon>
        <taxon>Pseudomonadati</taxon>
        <taxon>Bacteroidota</taxon>
        <taxon>Cytophagia</taxon>
        <taxon>Cytophagales</taxon>
        <taxon>Flectobacillaceae</taxon>
        <taxon>Arcicella</taxon>
    </lineage>
</organism>